<comment type="caution">
    <text evidence="2">The sequence shown here is derived from an EMBL/GenBank/DDBJ whole genome shotgun (WGS) entry which is preliminary data.</text>
</comment>
<keyword evidence="3" id="KW-1185">Reference proteome</keyword>
<reference evidence="3" key="1">
    <citation type="journal article" date="2015" name="PLoS Genet.">
        <title>Genome Sequence and Transcriptome Analyses of Chrysochromulina tobin: Metabolic Tools for Enhanced Algal Fitness in the Prominent Order Prymnesiales (Haptophyceae).</title>
        <authorList>
            <person name="Hovde B.T."/>
            <person name="Deodato C.R."/>
            <person name="Hunsperger H.M."/>
            <person name="Ryken S.A."/>
            <person name="Yost W."/>
            <person name="Jha R.K."/>
            <person name="Patterson J."/>
            <person name="Monnat R.J. Jr."/>
            <person name="Barlow S.B."/>
            <person name="Starkenburg S.R."/>
            <person name="Cattolico R.A."/>
        </authorList>
    </citation>
    <scope>NUCLEOTIDE SEQUENCE</scope>
    <source>
        <strain evidence="3">CCMP291</strain>
    </source>
</reference>
<sequence length="397" mass="41793">MTHGWPFADGKGCFGKDRQGKELPFLERLFLLLAFPNLELPGQPGRTLGEAIRWKRADQLAALGLPAGTAAFEIVDVPLIEAAVYPQYASGSFNKTCAKWGLYSPATKERASKDPTWQTGAPSKRLSRECICVPAAHPNLRQLAATATAADVYRHAALVAAPRASSTPAARSTPGSAPGAPPVLLSGAVSGGAAVSRKRARAGMQWGDLHVALWDKEKRQRVPSKAYSGDIHSYLAENPHLEVYNHQDVAAKAGSQLLAGQKLTQVTNPTDGAARVVLWDTQAQCKLPSAECPTPAGLCAFLRTHSHSHLEVWSGQQPPPTPPPLPSTAAAADVILKGAKAAGQMLTSPLPLAGPKLEAAAPPLKPKSSALLSGLSSGLVGYSLTHSPSRWVRTVGL</sequence>
<organism evidence="2 3">
    <name type="scientific">Chrysochromulina tobinii</name>
    <dbReference type="NCBI Taxonomy" id="1460289"/>
    <lineage>
        <taxon>Eukaryota</taxon>
        <taxon>Haptista</taxon>
        <taxon>Haptophyta</taxon>
        <taxon>Prymnesiophyceae</taxon>
        <taxon>Prymnesiales</taxon>
        <taxon>Chrysochromulinaceae</taxon>
        <taxon>Chrysochromulina</taxon>
    </lineage>
</organism>
<evidence type="ECO:0000313" key="3">
    <source>
        <dbReference type="Proteomes" id="UP000037460"/>
    </source>
</evidence>
<feature type="compositionally biased region" description="Low complexity" evidence="1">
    <location>
        <begin position="163"/>
        <end position="178"/>
    </location>
</feature>
<evidence type="ECO:0000313" key="2">
    <source>
        <dbReference type="EMBL" id="KOO33561.1"/>
    </source>
</evidence>
<dbReference type="AlphaFoldDB" id="A0A0M0K3X0"/>
<dbReference type="OrthoDB" id="10684628at2759"/>
<gene>
    <name evidence="2" type="ORF">Ctob_010595</name>
</gene>
<accession>A0A0M0K3X0</accession>
<evidence type="ECO:0000256" key="1">
    <source>
        <dbReference type="SAM" id="MobiDB-lite"/>
    </source>
</evidence>
<proteinExistence type="predicted"/>
<protein>
    <submittedName>
        <fullName evidence="2">Uncharacterized protein</fullName>
    </submittedName>
</protein>
<feature type="region of interest" description="Disordered" evidence="1">
    <location>
        <begin position="163"/>
        <end position="182"/>
    </location>
</feature>
<dbReference type="Proteomes" id="UP000037460">
    <property type="component" value="Unassembled WGS sequence"/>
</dbReference>
<name>A0A0M0K3X0_9EUKA</name>
<dbReference type="EMBL" id="JWZX01001488">
    <property type="protein sequence ID" value="KOO33561.1"/>
    <property type="molecule type" value="Genomic_DNA"/>
</dbReference>